<proteinExistence type="predicted"/>
<dbReference type="RefSeq" id="WP_022273739.1">
    <property type="nucleotide sequence ID" value="NZ_JACRTJ010000027.1"/>
</dbReference>
<evidence type="ECO:0000313" key="3">
    <source>
        <dbReference type="Proteomes" id="UP000647491"/>
    </source>
</evidence>
<evidence type="ECO:0000259" key="1">
    <source>
        <dbReference type="Pfam" id="PF18980"/>
    </source>
</evidence>
<name>A0ABR7NV57_9FIRM</name>
<reference evidence="2 3" key="1">
    <citation type="submission" date="2020-08" db="EMBL/GenBank/DDBJ databases">
        <title>Genome public.</title>
        <authorList>
            <person name="Liu C."/>
            <person name="Sun Q."/>
        </authorList>
    </citation>
    <scope>NUCLEOTIDE SEQUENCE [LARGE SCALE GENOMIC DNA]</scope>
    <source>
        <strain evidence="2 3">BX10</strain>
    </source>
</reference>
<protein>
    <recommendedName>
        <fullName evidence="1">DUF5716 domain-containing protein</fullName>
    </recommendedName>
</protein>
<evidence type="ECO:0000313" key="2">
    <source>
        <dbReference type="EMBL" id="MBC8599984.1"/>
    </source>
</evidence>
<gene>
    <name evidence="2" type="ORF">H8708_12230</name>
</gene>
<keyword evidence="3" id="KW-1185">Reference proteome</keyword>
<organism evidence="2 3">
    <name type="scientific">Enterocloster hominis</name>
    <name type="common">ex Liu et al. 2021</name>
    <dbReference type="NCBI Taxonomy" id="2763663"/>
    <lineage>
        <taxon>Bacteria</taxon>
        <taxon>Bacillati</taxon>
        <taxon>Bacillota</taxon>
        <taxon>Clostridia</taxon>
        <taxon>Lachnospirales</taxon>
        <taxon>Lachnospiraceae</taxon>
        <taxon>Enterocloster</taxon>
    </lineage>
</organism>
<dbReference type="Proteomes" id="UP000647491">
    <property type="component" value="Unassembled WGS sequence"/>
</dbReference>
<feature type="domain" description="DUF5716" evidence="1">
    <location>
        <begin position="107"/>
        <end position="407"/>
    </location>
</feature>
<accession>A0ABR7NV57</accession>
<sequence length="408" mass="45900">MDKLIIGIDLCDAYTQAAVAGRDETWVIPTVICRKKTDGGWYVGEEAYKYTLMGEGVIVDKLLSLAVKDGTATISSVKYQGAELLRMYMERILAMIRAEYPGVPVAQLVISLENMEMKLMDCLMGCADALGISRDLVHIASHTECFVYYVLSQKRDVWGGQVGMFSLSDEALRYYELKVVQGPRQMTAWAEHEDLEEGFSLNVLDSPSGARMADQILCACGERLLQKKLYSSIFLTGKGFGRTDWAPEFMKQVCHRRRVFAEPSLFARGAALKAGDYLEERSSYPFVCLCEGKLRSTVAMEVMKRDSRIQIALASAGESWYEARSVLEVILDGQEEIELIITSPQNPKQKRLVRIPLEGFPKRPPKTTRVRIAVGFLDERTMVVKIVDRGFGELFPKTDAEIRQEVRV</sequence>
<dbReference type="InterPro" id="IPR043770">
    <property type="entry name" value="DUF5716_C"/>
</dbReference>
<comment type="caution">
    <text evidence="2">The sequence shown here is derived from an EMBL/GenBank/DDBJ whole genome shotgun (WGS) entry which is preliminary data.</text>
</comment>
<dbReference type="EMBL" id="JACRTJ010000027">
    <property type="protein sequence ID" value="MBC8599984.1"/>
    <property type="molecule type" value="Genomic_DNA"/>
</dbReference>
<dbReference type="Pfam" id="PF18980">
    <property type="entry name" value="DUF5716_C"/>
    <property type="match status" value="1"/>
</dbReference>